<dbReference type="Proteomes" id="UP001189429">
    <property type="component" value="Unassembled WGS sequence"/>
</dbReference>
<reference evidence="1" key="1">
    <citation type="submission" date="2023-10" db="EMBL/GenBank/DDBJ databases">
        <authorList>
            <person name="Chen Y."/>
            <person name="Shah S."/>
            <person name="Dougan E. K."/>
            <person name="Thang M."/>
            <person name="Chan C."/>
        </authorList>
    </citation>
    <scope>NUCLEOTIDE SEQUENCE [LARGE SCALE GENOMIC DNA]</scope>
</reference>
<name>A0ABN9UWD5_9DINO</name>
<sequence>MVAGEFQLLRARSREWRLQCPLCAAKGDAQGAFDEIAFDLVVDAMRRRLLHPQLREAILDEQLFNVVGPVFQDGVGILISDKLYNHLAWSDDFLRIAGSLAIVRRLFVDLTTIMLSYGLSWKPESLELFTNDAIFPMCDTLTFDVGSTSWVFSACSEGFEVLGVWQTPDGNAADAAGHRLQKTSQAFWTDAKLYLATSVPLDIRFDRFAKR</sequence>
<evidence type="ECO:0000313" key="3">
    <source>
        <dbReference type="Proteomes" id="UP001189429"/>
    </source>
</evidence>
<evidence type="ECO:0000313" key="2">
    <source>
        <dbReference type="EMBL" id="CAK0875139.1"/>
    </source>
</evidence>
<organism evidence="1 3">
    <name type="scientific">Prorocentrum cordatum</name>
    <dbReference type="NCBI Taxonomy" id="2364126"/>
    <lineage>
        <taxon>Eukaryota</taxon>
        <taxon>Sar</taxon>
        <taxon>Alveolata</taxon>
        <taxon>Dinophyceae</taxon>
        <taxon>Prorocentrales</taxon>
        <taxon>Prorocentraceae</taxon>
        <taxon>Prorocentrum</taxon>
    </lineage>
</organism>
<accession>A0ABN9UWD5</accession>
<protein>
    <submittedName>
        <fullName evidence="1">Uncharacterized protein</fullName>
    </submittedName>
</protein>
<keyword evidence="3" id="KW-1185">Reference proteome</keyword>
<gene>
    <name evidence="1" type="ORF">PCOR1329_LOCUS52307</name>
    <name evidence="2" type="ORF">PCOR1329_LOCUS59870</name>
</gene>
<evidence type="ECO:0000313" key="1">
    <source>
        <dbReference type="EMBL" id="CAK0864400.1"/>
    </source>
</evidence>
<dbReference type="EMBL" id="CAUYUJ010016361">
    <property type="protein sequence ID" value="CAK0864400.1"/>
    <property type="molecule type" value="Genomic_DNA"/>
</dbReference>
<dbReference type="EMBL" id="CAUYUJ010017479">
    <property type="protein sequence ID" value="CAK0875139.1"/>
    <property type="molecule type" value="Genomic_DNA"/>
</dbReference>
<feature type="non-terminal residue" evidence="1">
    <location>
        <position position="211"/>
    </location>
</feature>
<comment type="caution">
    <text evidence="1">The sequence shown here is derived from an EMBL/GenBank/DDBJ whole genome shotgun (WGS) entry which is preliminary data.</text>
</comment>
<proteinExistence type="predicted"/>